<keyword evidence="1" id="KW-0862">Zinc</keyword>
<sequence length="93" mass="10285">MLERRVPHANPPVQSSGLVSHVNCGRYVGGHAVHHQTRTGHPMALSFADLSVWCYMCESYVHNEILIPAKNAAHRSKFGVPDPQHETSAEDSQ</sequence>
<dbReference type="Gene3D" id="3.30.40.10">
    <property type="entry name" value="Zinc/RING finger domain, C3HC4 (zinc finger)"/>
    <property type="match status" value="1"/>
</dbReference>
<accession>A0A183DWS2</accession>
<dbReference type="PANTHER" id="PTHR47665">
    <property type="entry name" value="HISTONE DEACETYLASE-LIKE PROTEIN"/>
    <property type="match status" value="1"/>
</dbReference>
<gene>
    <name evidence="3" type="ORF">GPUH_LOCUS13163</name>
</gene>
<dbReference type="Proteomes" id="UP000271098">
    <property type="component" value="Unassembled WGS sequence"/>
</dbReference>
<reference evidence="3 4" key="2">
    <citation type="submission" date="2018-11" db="EMBL/GenBank/DDBJ databases">
        <authorList>
            <consortium name="Pathogen Informatics"/>
        </authorList>
    </citation>
    <scope>NUCLEOTIDE SEQUENCE [LARGE SCALE GENOMIC DNA]</scope>
</reference>
<keyword evidence="1" id="KW-0479">Metal-binding</keyword>
<dbReference type="SUPFAM" id="SSF57850">
    <property type="entry name" value="RING/U-box"/>
    <property type="match status" value="1"/>
</dbReference>
<dbReference type="PANTHER" id="PTHR47665:SF1">
    <property type="entry name" value="HISTONE DEACETYLASE-LIKE PROTEIN"/>
    <property type="match status" value="1"/>
</dbReference>
<dbReference type="WBParaSite" id="GPUH_0001317801-mRNA-1">
    <property type="protein sequence ID" value="GPUH_0001317801-mRNA-1"/>
    <property type="gene ID" value="GPUH_0001317801"/>
</dbReference>
<dbReference type="InterPro" id="IPR013083">
    <property type="entry name" value="Znf_RING/FYVE/PHD"/>
</dbReference>
<feature type="domain" description="UBP-type" evidence="2">
    <location>
        <begin position="1"/>
        <end position="80"/>
    </location>
</feature>
<dbReference type="Pfam" id="PF02148">
    <property type="entry name" value="zf-UBP"/>
    <property type="match status" value="1"/>
</dbReference>
<dbReference type="InterPro" id="IPR001607">
    <property type="entry name" value="Znf_UBP"/>
</dbReference>
<evidence type="ECO:0000313" key="4">
    <source>
        <dbReference type="Proteomes" id="UP000271098"/>
    </source>
</evidence>
<dbReference type="AlphaFoldDB" id="A0A183DWS2"/>
<evidence type="ECO:0000313" key="5">
    <source>
        <dbReference type="WBParaSite" id="GPUH_0001317801-mRNA-1"/>
    </source>
</evidence>
<keyword evidence="1" id="KW-0863">Zinc-finger</keyword>
<proteinExistence type="predicted"/>
<protein>
    <submittedName>
        <fullName evidence="5">UBP-type domain-containing protein</fullName>
    </submittedName>
</protein>
<reference evidence="5" key="1">
    <citation type="submission" date="2016-06" db="UniProtKB">
        <authorList>
            <consortium name="WormBaseParasite"/>
        </authorList>
    </citation>
    <scope>IDENTIFICATION</scope>
</reference>
<evidence type="ECO:0000259" key="2">
    <source>
        <dbReference type="PROSITE" id="PS50271"/>
    </source>
</evidence>
<dbReference type="GO" id="GO:0008270">
    <property type="term" value="F:zinc ion binding"/>
    <property type="evidence" value="ECO:0007669"/>
    <property type="project" value="UniProtKB-KW"/>
</dbReference>
<keyword evidence="4" id="KW-1185">Reference proteome</keyword>
<dbReference type="EMBL" id="UYRT01079975">
    <property type="protein sequence ID" value="VDN21775.1"/>
    <property type="molecule type" value="Genomic_DNA"/>
</dbReference>
<evidence type="ECO:0000256" key="1">
    <source>
        <dbReference type="PROSITE-ProRule" id="PRU00502"/>
    </source>
</evidence>
<dbReference type="PROSITE" id="PS50271">
    <property type="entry name" value="ZF_UBP"/>
    <property type="match status" value="1"/>
</dbReference>
<organism evidence="5">
    <name type="scientific">Gongylonema pulchrum</name>
    <dbReference type="NCBI Taxonomy" id="637853"/>
    <lineage>
        <taxon>Eukaryota</taxon>
        <taxon>Metazoa</taxon>
        <taxon>Ecdysozoa</taxon>
        <taxon>Nematoda</taxon>
        <taxon>Chromadorea</taxon>
        <taxon>Rhabditida</taxon>
        <taxon>Spirurina</taxon>
        <taxon>Spiruromorpha</taxon>
        <taxon>Spiruroidea</taxon>
        <taxon>Gongylonematidae</taxon>
        <taxon>Gongylonema</taxon>
    </lineage>
</organism>
<evidence type="ECO:0000313" key="3">
    <source>
        <dbReference type="EMBL" id="VDN21775.1"/>
    </source>
</evidence>
<dbReference type="OrthoDB" id="424012at2759"/>
<name>A0A183DWS2_9BILA</name>